<evidence type="ECO:0000313" key="3">
    <source>
        <dbReference type="Proteomes" id="UP000030645"/>
    </source>
</evidence>
<dbReference type="STRING" id="981085.W9QW25"/>
<gene>
    <name evidence="2" type="ORF">L484_001698</name>
</gene>
<dbReference type="AlphaFoldDB" id="W9QW25"/>
<evidence type="ECO:0000256" key="1">
    <source>
        <dbReference type="SAM" id="Coils"/>
    </source>
</evidence>
<dbReference type="EMBL" id="KE343739">
    <property type="protein sequence ID" value="EXB39939.1"/>
    <property type="molecule type" value="Genomic_DNA"/>
</dbReference>
<reference evidence="3" key="1">
    <citation type="submission" date="2013-01" db="EMBL/GenBank/DDBJ databases">
        <title>Draft Genome Sequence of a Mulberry Tree, Morus notabilis C.K. Schneid.</title>
        <authorList>
            <person name="He N."/>
            <person name="Zhao S."/>
        </authorList>
    </citation>
    <scope>NUCLEOTIDE SEQUENCE</scope>
</reference>
<proteinExistence type="predicted"/>
<organism evidence="2 3">
    <name type="scientific">Morus notabilis</name>
    <dbReference type="NCBI Taxonomy" id="981085"/>
    <lineage>
        <taxon>Eukaryota</taxon>
        <taxon>Viridiplantae</taxon>
        <taxon>Streptophyta</taxon>
        <taxon>Embryophyta</taxon>
        <taxon>Tracheophyta</taxon>
        <taxon>Spermatophyta</taxon>
        <taxon>Magnoliopsida</taxon>
        <taxon>eudicotyledons</taxon>
        <taxon>Gunneridae</taxon>
        <taxon>Pentapetalae</taxon>
        <taxon>rosids</taxon>
        <taxon>fabids</taxon>
        <taxon>Rosales</taxon>
        <taxon>Moraceae</taxon>
        <taxon>Moreae</taxon>
        <taxon>Morus</taxon>
    </lineage>
</organism>
<name>W9QW25_9ROSA</name>
<feature type="coiled-coil region" evidence="1">
    <location>
        <begin position="89"/>
        <end position="116"/>
    </location>
</feature>
<keyword evidence="3" id="KW-1185">Reference proteome</keyword>
<dbReference type="Proteomes" id="UP000030645">
    <property type="component" value="Unassembled WGS sequence"/>
</dbReference>
<evidence type="ECO:0000313" key="2">
    <source>
        <dbReference type="EMBL" id="EXB39939.1"/>
    </source>
</evidence>
<protein>
    <submittedName>
        <fullName evidence="2">Uncharacterized protein</fullName>
    </submittedName>
</protein>
<accession>W9QW25</accession>
<keyword evidence="1" id="KW-0175">Coiled coil</keyword>
<sequence length="134" mass="15055">MIPLSLNPIQFSSSLKHPIFRPNPSLFKSSPDQKLGPYEPISPSPKELNNSIIPASLLMPHLQNLFQQTSIQQVETTASERERLLLMKISELQARMNCLTDELTAEKLKYIQLQQQLIALSSQEENGDRGEGGL</sequence>